<gene>
    <name evidence="1" type="ORF">COCVIDRAFT_12822</name>
</gene>
<sequence length="302" mass="32047">MQSRGKYRCIGDRASYGASRKRASFQGRARGLARLRWARPSQAKTALSPLSIATLDILAPTAMPTAARRSLHPLDASAHHAGRACVCGWCVGEGERTSEGVCVCASSMCACACAVTTTRRRRLWGAGDPATTARVPISILSSRQSTGGTDGTRIRQRLWELVIGHWSSVWVQACREVGVLEHVEKGRWGEGGSRKEHHGSPETVIVAAQTSSICLVRPSLPLSASPVRRQTARPPVRHAGNVTRQSKMPLLVPSSPPPPIPAATTAALFGPLSSAAHPRPVLLCPALPCPALPCPALPCLPP</sequence>
<dbReference type="HOGENOM" id="CLU_921294_0_0_1"/>
<dbReference type="GeneID" id="26251218"/>
<dbReference type="RefSeq" id="XP_014560422.1">
    <property type="nucleotide sequence ID" value="XM_014704936.1"/>
</dbReference>
<dbReference type="AlphaFoldDB" id="W7EJS5"/>
<protein>
    <submittedName>
        <fullName evidence="1">Uncharacterized protein</fullName>
    </submittedName>
</protein>
<organism evidence="1 2">
    <name type="scientific">Bipolaris victoriae (strain FI3)</name>
    <name type="common">Victoria blight of oats agent</name>
    <name type="synonym">Cochliobolus victoriae</name>
    <dbReference type="NCBI Taxonomy" id="930091"/>
    <lineage>
        <taxon>Eukaryota</taxon>
        <taxon>Fungi</taxon>
        <taxon>Dikarya</taxon>
        <taxon>Ascomycota</taxon>
        <taxon>Pezizomycotina</taxon>
        <taxon>Dothideomycetes</taxon>
        <taxon>Pleosporomycetidae</taxon>
        <taxon>Pleosporales</taxon>
        <taxon>Pleosporineae</taxon>
        <taxon>Pleosporaceae</taxon>
        <taxon>Bipolaris</taxon>
    </lineage>
</organism>
<accession>W7EJS5</accession>
<dbReference type="EMBL" id="KI968702">
    <property type="protein sequence ID" value="EUN30963.1"/>
    <property type="molecule type" value="Genomic_DNA"/>
</dbReference>
<dbReference type="Proteomes" id="UP000054337">
    <property type="component" value="Unassembled WGS sequence"/>
</dbReference>
<evidence type="ECO:0000313" key="1">
    <source>
        <dbReference type="EMBL" id="EUN30963.1"/>
    </source>
</evidence>
<dbReference type="OrthoDB" id="10591927at2759"/>
<keyword evidence="2" id="KW-1185">Reference proteome</keyword>
<evidence type="ECO:0000313" key="2">
    <source>
        <dbReference type="Proteomes" id="UP000054337"/>
    </source>
</evidence>
<reference evidence="1 2" key="1">
    <citation type="journal article" date="2013" name="PLoS Genet.">
        <title>Comparative genome structure, secondary metabolite, and effector coding capacity across Cochliobolus pathogens.</title>
        <authorList>
            <person name="Condon B.J."/>
            <person name="Leng Y."/>
            <person name="Wu D."/>
            <person name="Bushley K.E."/>
            <person name="Ohm R.A."/>
            <person name="Otillar R."/>
            <person name="Martin J."/>
            <person name="Schackwitz W."/>
            <person name="Grimwood J."/>
            <person name="MohdZainudin N."/>
            <person name="Xue C."/>
            <person name="Wang R."/>
            <person name="Manning V.A."/>
            <person name="Dhillon B."/>
            <person name="Tu Z.J."/>
            <person name="Steffenson B.J."/>
            <person name="Salamov A."/>
            <person name="Sun H."/>
            <person name="Lowry S."/>
            <person name="LaButti K."/>
            <person name="Han J."/>
            <person name="Copeland A."/>
            <person name="Lindquist E."/>
            <person name="Barry K."/>
            <person name="Schmutz J."/>
            <person name="Baker S.E."/>
            <person name="Ciuffetti L.M."/>
            <person name="Grigoriev I.V."/>
            <person name="Zhong S."/>
            <person name="Turgeon B.G."/>
        </authorList>
    </citation>
    <scope>NUCLEOTIDE SEQUENCE [LARGE SCALE GENOMIC DNA]</scope>
    <source>
        <strain evidence="1 2">FI3</strain>
    </source>
</reference>
<name>W7EJS5_BIPV3</name>
<proteinExistence type="predicted"/>